<reference evidence="3" key="1">
    <citation type="journal article" date="2009" name="Genome Res.">
        <title>Comparative genomic analyses of the human fungal pathogens Coccidioides and their relatives.</title>
        <authorList>
            <person name="Sharpton T.J."/>
            <person name="Stajich J.E."/>
            <person name="Rounsley S.D."/>
            <person name="Gardner M.J."/>
            <person name="Wortman J.R."/>
            <person name="Jordar V.S."/>
            <person name="Maiti R."/>
            <person name="Kodira C.D."/>
            <person name="Neafsey D.E."/>
            <person name="Zeng Q."/>
            <person name="Hung C.-Y."/>
            <person name="McMahan C."/>
            <person name="Muszewska A."/>
            <person name="Grynberg M."/>
            <person name="Mandel M.A."/>
            <person name="Kellner E.M."/>
            <person name="Barker B.M."/>
            <person name="Galgiani J.N."/>
            <person name="Orbach M.J."/>
            <person name="Kirkland T.N."/>
            <person name="Cole G.T."/>
            <person name="Henn M.R."/>
            <person name="Birren B.W."/>
            <person name="Taylor J.W."/>
        </authorList>
    </citation>
    <scope>NUCLEOTIDE SEQUENCE [LARGE SCALE GENOMIC DNA]</scope>
    <source>
        <strain evidence="3">RS</strain>
    </source>
</reference>
<dbReference type="GeneID" id="4559016"/>
<dbReference type="KEGG" id="cim:CIMG_09667"/>
<dbReference type="AlphaFoldDB" id="J3K2V8"/>
<dbReference type="STRING" id="246410.J3K2V8"/>
<dbReference type="RefSeq" id="XP_001240046.2">
    <property type="nucleotide sequence ID" value="XM_001240045.2"/>
</dbReference>
<feature type="compositionally biased region" description="Basic and acidic residues" evidence="1">
    <location>
        <begin position="400"/>
        <end position="409"/>
    </location>
</feature>
<evidence type="ECO:0000313" key="3">
    <source>
        <dbReference type="Proteomes" id="UP000001261"/>
    </source>
</evidence>
<dbReference type="InParanoid" id="J3K2V8"/>
<reference evidence="3" key="2">
    <citation type="journal article" date="2010" name="Genome Res.">
        <title>Population genomic sequencing of Coccidioides fungi reveals recent hybridization and transposon control.</title>
        <authorList>
            <person name="Neafsey D.E."/>
            <person name="Barker B.M."/>
            <person name="Sharpton T.J."/>
            <person name="Stajich J.E."/>
            <person name="Park D.J."/>
            <person name="Whiston E."/>
            <person name="Hung C.-Y."/>
            <person name="McMahan C."/>
            <person name="White J."/>
            <person name="Sykes S."/>
            <person name="Heiman D."/>
            <person name="Young S."/>
            <person name="Zeng Q."/>
            <person name="Abouelleil A."/>
            <person name="Aftuck L."/>
            <person name="Bessette D."/>
            <person name="Brown A."/>
            <person name="FitzGerald M."/>
            <person name="Lui A."/>
            <person name="Macdonald J.P."/>
            <person name="Priest M."/>
            <person name="Orbach M.J."/>
            <person name="Galgiani J.N."/>
            <person name="Kirkland T.N."/>
            <person name="Cole G.T."/>
            <person name="Birren B.W."/>
            <person name="Henn M.R."/>
            <person name="Taylor J.W."/>
            <person name="Rounsley S.D."/>
        </authorList>
    </citation>
    <scope>GENOME REANNOTATION</scope>
    <source>
        <strain evidence="3">RS</strain>
    </source>
</reference>
<dbReference type="OrthoDB" id="4851482at2759"/>
<keyword evidence="3" id="KW-1185">Reference proteome</keyword>
<name>J3K2V8_COCIM</name>
<protein>
    <submittedName>
        <fullName evidence="2">Uncharacterized protein</fullName>
    </submittedName>
</protein>
<dbReference type="VEuPathDB" id="FungiDB:CIMG_09667"/>
<evidence type="ECO:0000256" key="1">
    <source>
        <dbReference type="SAM" id="MobiDB-lite"/>
    </source>
</evidence>
<organism evidence="2 3">
    <name type="scientific">Coccidioides immitis (strain RS)</name>
    <name type="common">Valley fever fungus</name>
    <dbReference type="NCBI Taxonomy" id="246410"/>
    <lineage>
        <taxon>Eukaryota</taxon>
        <taxon>Fungi</taxon>
        <taxon>Dikarya</taxon>
        <taxon>Ascomycota</taxon>
        <taxon>Pezizomycotina</taxon>
        <taxon>Eurotiomycetes</taxon>
        <taxon>Eurotiomycetidae</taxon>
        <taxon>Onygenales</taxon>
        <taxon>Onygenaceae</taxon>
        <taxon>Coccidioides</taxon>
    </lineage>
</organism>
<accession>J3K2V8</accession>
<gene>
    <name evidence="2" type="ORF">CIMG_09667</name>
</gene>
<dbReference type="EMBL" id="GG704912">
    <property type="protein sequence ID" value="EAS28463.3"/>
    <property type="molecule type" value="Genomic_DNA"/>
</dbReference>
<sequence length="699" mass="76528">MDQATFDLSASPTQAFIAPDMHLLDGSNKPEQLSLDKTVEEASSIKQDFQLESDTKHSHFDVAFDEILSSHLGFGHNNGIMDDIGHRDSLESIPEPSYMDFEQYVHSDAAQNRAFLHNSSSSGCGTLGDAWACHSTTVTPLDPTVQDPEVLSCFGNTQKIEADTSDSGPQAVSHTAVDVPATELMDTSTASTQAITEGQVADTPDTEGTGILLRFKSAAEANAYAPQKWPTPLNDPTIPQSQEGREAIVRELMEAMYCLTESKDNDGMVRPWREGRYSHHRVEISCWNVLVRPLVVNIFYVGPPLTLFQEACVERHETGPLRYLWDNKDNSRPDSIATFEERIAIITKILKERKTICKRLIDVPFFLNFIDDPGYQANRVEQNKGLNAKKGMVIKAGKSALEKEERETGKALLPAPKGRHKKSNSSATEPLTPPELSRPVKRQKRASVRTPSLANVSTGVATNVPLDPYLNNPLPGLKLETPSSSTSSAFGYTQASNRSTMQFSTSIKADPHVDILQFNDNSHATHCNEYGVGLSRVMATYRPSAYATPISDLSQSSSPSVNNLRAQGNHAFGAHSGSFPMQGIQPPHFITVGAQTPHVSTCNIQTYHSSVVPTSNIQKSLIHQQGIHSSNFPTPAIQVPNASVSEFANQVGVLSEPSFQQQAPLPMPHDYHFPTLCDLQDAQSFGFAEPLQVPTTTRP</sequence>
<dbReference type="OMA" id="DNSHATH"/>
<evidence type="ECO:0000313" key="2">
    <source>
        <dbReference type="EMBL" id="EAS28463.3"/>
    </source>
</evidence>
<feature type="region of interest" description="Disordered" evidence="1">
    <location>
        <begin position="399"/>
        <end position="450"/>
    </location>
</feature>
<dbReference type="Proteomes" id="UP000001261">
    <property type="component" value="Unassembled WGS sequence"/>
</dbReference>
<proteinExistence type="predicted"/>